<protein>
    <recommendedName>
        <fullName evidence="2">VTT domain-containing protein</fullName>
    </recommendedName>
</protein>
<evidence type="ECO:0000313" key="4">
    <source>
        <dbReference type="Proteomes" id="UP000051733"/>
    </source>
</evidence>
<dbReference type="EMBL" id="AYYY01000061">
    <property type="protein sequence ID" value="KRM60746.1"/>
    <property type="molecule type" value="Genomic_DNA"/>
</dbReference>
<feature type="transmembrane region" description="Helical" evidence="1">
    <location>
        <begin position="186"/>
        <end position="203"/>
    </location>
</feature>
<dbReference type="STRING" id="1423813.FC26_GL000228"/>
<evidence type="ECO:0000256" key="1">
    <source>
        <dbReference type="SAM" id="Phobius"/>
    </source>
</evidence>
<dbReference type="Pfam" id="PF09335">
    <property type="entry name" value="VTT_dom"/>
    <property type="match status" value="1"/>
</dbReference>
<gene>
    <name evidence="3" type="ORF">FC26_GL000228</name>
</gene>
<organism evidence="3 4">
    <name type="scientific">Paucilactobacillus vaccinostercus DSM 20634</name>
    <dbReference type="NCBI Taxonomy" id="1423813"/>
    <lineage>
        <taxon>Bacteria</taxon>
        <taxon>Bacillati</taxon>
        <taxon>Bacillota</taxon>
        <taxon>Bacilli</taxon>
        <taxon>Lactobacillales</taxon>
        <taxon>Lactobacillaceae</taxon>
        <taxon>Paucilactobacillus</taxon>
    </lineage>
</organism>
<accession>A0A0R2A2J3</accession>
<feature type="transmembrane region" description="Helical" evidence="1">
    <location>
        <begin position="158"/>
        <end position="174"/>
    </location>
</feature>
<sequence>MGGILGVVLLGLLVWHYIPALRLIGSEQFSRRHFIQLFRGRGWVAVVPITLLVTVVTMIPGAPSSVVAILSGVCLGAPLGFAANVVGISLGNSIGSRFIHRLEDLRKKQKQSRILDDLLKMRHPRIGVMLGYAVPFIPNVLVHFAAGKLQIERRSWELLILIGSVPTAFFYAFGGDAVLHLKLSRIIIAAVVIGASAGLIWLIHRDRKITTQ</sequence>
<feature type="domain" description="VTT" evidence="2">
    <location>
        <begin position="63"/>
        <end position="176"/>
    </location>
</feature>
<evidence type="ECO:0000313" key="3">
    <source>
        <dbReference type="EMBL" id="KRM60746.1"/>
    </source>
</evidence>
<evidence type="ECO:0000259" key="2">
    <source>
        <dbReference type="Pfam" id="PF09335"/>
    </source>
</evidence>
<feature type="transmembrane region" description="Helical" evidence="1">
    <location>
        <begin position="40"/>
        <end position="59"/>
    </location>
</feature>
<keyword evidence="4" id="KW-1185">Reference proteome</keyword>
<dbReference type="InterPro" id="IPR032816">
    <property type="entry name" value="VTT_dom"/>
</dbReference>
<dbReference type="AlphaFoldDB" id="A0A0R2A2J3"/>
<keyword evidence="1" id="KW-0472">Membrane</keyword>
<name>A0A0R2A2J3_9LACO</name>
<keyword evidence="1" id="KW-1133">Transmembrane helix</keyword>
<reference evidence="3 4" key="1">
    <citation type="journal article" date="2015" name="Genome Announc.">
        <title>Expanding the biotechnology potential of lactobacilli through comparative genomics of 213 strains and associated genera.</title>
        <authorList>
            <person name="Sun Z."/>
            <person name="Harris H.M."/>
            <person name="McCann A."/>
            <person name="Guo C."/>
            <person name="Argimon S."/>
            <person name="Zhang W."/>
            <person name="Yang X."/>
            <person name="Jeffery I.B."/>
            <person name="Cooney J.C."/>
            <person name="Kagawa T.F."/>
            <person name="Liu W."/>
            <person name="Song Y."/>
            <person name="Salvetti E."/>
            <person name="Wrobel A."/>
            <person name="Rasinkangas P."/>
            <person name="Parkhill J."/>
            <person name="Rea M.C."/>
            <person name="O'Sullivan O."/>
            <person name="Ritari J."/>
            <person name="Douillard F.P."/>
            <person name="Paul Ross R."/>
            <person name="Yang R."/>
            <person name="Briner A.E."/>
            <person name="Felis G.E."/>
            <person name="de Vos W.M."/>
            <person name="Barrangou R."/>
            <person name="Klaenhammer T.R."/>
            <person name="Caufield P.W."/>
            <person name="Cui Y."/>
            <person name="Zhang H."/>
            <person name="O'Toole P.W."/>
        </authorList>
    </citation>
    <scope>NUCLEOTIDE SEQUENCE [LARGE SCALE GENOMIC DNA]</scope>
    <source>
        <strain evidence="3 4">DSM 20634</strain>
    </source>
</reference>
<keyword evidence="1" id="KW-0812">Transmembrane</keyword>
<dbReference type="PATRIC" id="fig|1423813.3.peg.238"/>
<proteinExistence type="predicted"/>
<feature type="transmembrane region" description="Helical" evidence="1">
    <location>
        <begin position="66"/>
        <end position="90"/>
    </location>
</feature>
<dbReference type="Proteomes" id="UP000051733">
    <property type="component" value="Unassembled WGS sequence"/>
</dbReference>
<comment type="caution">
    <text evidence="3">The sequence shown here is derived from an EMBL/GenBank/DDBJ whole genome shotgun (WGS) entry which is preliminary data.</text>
</comment>